<dbReference type="Pfam" id="PF00590">
    <property type="entry name" value="TP_methylase"/>
    <property type="match status" value="1"/>
</dbReference>
<dbReference type="InterPro" id="IPR035996">
    <property type="entry name" value="4pyrrol_Methylase_sf"/>
</dbReference>
<evidence type="ECO:0000256" key="11">
    <source>
        <dbReference type="SAM" id="MobiDB-lite"/>
    </source>
</evidence>
<dbReference type="FunFam" id="3.40.1010.10:FF:000001">
    <property type="entry name" value="Siroheme synthase"/>
    <property type="match status" value="1"/>
</dbReference>
<dbReference type="InterPro" id="IPR003043">
    <property type="entry name" value="Uropor_MeTrfase_CS"/>
</dbReference>
<proteinExistence type="inferred from homology"/>
<keyword evidence="7" id="KW-0627">Porphyrin biosynthesis</keyword>
<protein>
    <recommendedName>
        <fullName evidence="2">uroporphyrinogen-III C-methyltransferase</fullName>
        <ecNumber evidence="2">2.1.1.107</ecNumber>
    </recommendedName>
</protein>
<evidence type="ECO:0000256" key="4">
    <source>
        <dbReference type="ARBA" id="ARBA00022603"/>
    </source>
</evidence>
<dbReference type="Proteomes" id="UP000184041">
    <property type="component" value="Unassembled WGS sequence"/>
</dbReference>
<dbReference type="FunFam" id="3.30.950.10:FF:000001">
    <property type="entry name" value="Siroheme synthase"/>
    <property type="match status" value="1"/>
</dbReference>
<evidence type="ECO:0000313" key="13">
    <source>
        <dbReference type="EMBL" id="SHG23699.1"/>
    </source>
</evidence>
<reference evidence="13 14" key="1">
    <citation type="submission" date="2016-11" db="EMBL/GenBank/DDBJ databases">
        <authorList>
            <person name="Jaros S."/>
            <person name="Januszkiewicz K."/>
            <person name="Wedrychowicz H."/>
        </authorList>
    </citation>
    <scope>NUCLEOTIDE SEQUENCE [LARGE SCALE GENOMIC DNA]</scope>
    <source>
        <strain evidence="13 14">DSM 21986</strain>
    </source>
</reference>
<dbReference type="GO" id="GO:0019354">
    <property type="term" value="P:siroheme biosynthetic process"/>
    <property type="evidence" value="ECO:0007669"/>
    <property type="project" value="InterPro"/>
</dbReference>
<dbReference type="InterPro" id="IPR050161">
    <property type="entry name" value="Siro_Cobalamin_biosynth"/>
</dbReference>
<keyword evidence="4 10" id="KW-0489">Methyltransferase</keyword>
<evidence type="ECO:0000259" key="12">
    <source>
        <dbReference type="Pfam" id="PF00590"/>
    </source>
</evidence>
<dbReference type="PANTHER" id="PTHR45790">
    <property type="entry name" value="SIROHEME SYNTHASE-RELATED"/>
    <property type="match status" value="1"/>
</dbReference>
<evidence type="ECO:0000313" key="14">
    <source>
        <dbReference type="Proteomes" id="UP000184041"/>
    </source>
</evidence>
<dbReference type="InterPro" id="IPR000878">
    <property type="entry name" value="4pyrrol_Mease"/>
</dbReference>
<dbReference type="PROSITE" id="PS00839">
    <property type="entry name" value="SUMT_1"/>
    <property type="match status" value="1"/>
</dbReference>
<dbReference type="RefSeq" id="WP_073067270.1">
    <property type="nucleotide sequence ID" value="NZ_FQUS01000022.1"/>
</dbReference>
<dbReference type="GO" id="GO:0009236">
    <property type="term" value="P:cobalamin biosynthetic process"/>
    <property type="evidence" value="ECO:0007669"/>
    <property type="project" value="UniProtKB-KW"/>
</dbReference>
<comment type="similarity">
    <text evidence="1 10">Belongs to the precorrin methyltransferase family.</text>
</comment>
<keyword evidence="14" id="KW-1185">Reference proteome</keyword>
<name>A0A1M5I6M4_9BACT</name>
<comment type="pathway">
    <text evidence="8">Porphyrin-containing compound metabolism; siroheme biosynthesis; precorrin-2 from uroporphyrinogen III: step 1/1.</text>
</comment>
<comment type="pathway">
    <text evidence="9">Cofactor biosynthesis; adenosylcobalamin biosynthesis; precorrin-2 from uroporphyrinogen III: step 1/1.</text>
</comment>
<dbReference type="GO" id="GO:0032259">
    <property type="term" value="P:methylation"/>
    <property type="evidence" value="ECO:0007669"/>
    <property type="project" value="UniProtKB-KW"/>
</dbReference>
<dbReference type="InterPro" id="IPR006366">
    <property type="entry name" value="CobA/CysG_C"/>
</dbReference>
<dbReference type="PANTHER" id="PTHR45790:SF3">
    <property type="entry name" value="S-ADENOSYL-L-METHIONINE-DEPENDENT UROPORPHYRINOGEN III METHYLTRANSFERASE, CHLOROPLASTIC"/>
    <property type="match status" value="1"/>
</dbReference>
<evidence type="ECO:0000256" key="5">
    <source>
        <dbReference type="ARBA" id="ARBA00022679"/>
    </source>
</evidence>
<dbReference type="EC" id="2.1.1.107" evidence="2"/>
<keyword evidence="3" id="KW-0169">Cobalamin biosynthesis</keyword>
<dbReference type="InterPro" id="IPR014776">
    <property type="entry name" value="4pyrrole_Mease_sub2"/>
</dbReference>
<evidence type="ECO:0000256" key="2">
    <source>
        <dbReference type="ARBA" id="ARBA00012162"/>
    </source>
</evidence>
<dbReference type="InterPro" id="IPR014777">
    <property type="entry name" value="4pyrrole_Mease_sub1"/>
</dbReference>
<dbReference type="Gene3D" id="3.30.950.10">
    <property type="entry name" value="Methyltransferase, Cobalt-precorrin-4 Transmethylase, Domain 2"/>
    <property type="match status" value="1"/>
</dbReference>
<feature type="compositionally biased region" description="Polar residues" evidence="11">
    <location>
        <begin position="252"/>
        <end position="267"/>
    </location>
</feature>
<gene>
    <name evidence="13" type="ORF">SAMN05443144_12239</name>
</gene>
<evidence type="ECO:0000256" key="8">
    <source>
        <dbReference type="ARBA" id="ARBA00025705"/>
    </source>
</evidence>
<dbReference type="Gene3D" id="3.40.1010.10">
    <property type="entry name" value="Cobalt-precorrin-4 Transmethylase, Domain 1"/>
    <property type="match status" value="1"/>
</dbReference>
<feature type="region of interest" description="Disordered" evidence="11">
    <location>
        <begin position="252"/>
        <end position="273"/>
    </location>
</feature>
<evidence type="ECO:0000256" key="6">
    <source>
        <dbReference type="ARBA" id="ARBA00022691"/>
    </source>
</evidence>
<evidence type="ECO:0000256" key="7">
    <source>
        <dbReference type="ARBA" id="ARBA00023244"/>
    </source>
</evidence>
<keyword evidence="6" id="KW-0949">S-adenosyl-L-methionine</keyword>
<dbReference type="EMBL" id="FQUS01000022">
    <property type="protein sequence ID" value="SHG23699.1"/>
    <property type="molecule type" value="Genomic_DNA"/>
</dbReference>
<dbReference type="NCBIfam" id="TIGR01469">
    <property type="entry name" value="cobA_cysG_Cterm"/>
    <property type="match status" value="1"/>
</dbReference>
<evidence type="ECO:0000256" key="9">
    <source>
        <dbReference type="ARBA" id="ARBA00060548"/>
    </source>
</evidence>
<sequence>MSTQTYHSTGKVYLVGAGPGDPDLITVKGAKVLKKADVIVYDRLANPELLAMTSDRSEHLYVGKRPDKPSVSQSQINRILVAKAREGKIVVRLKGGDPFVFGRGGEECEALKAANISFEVVPGISSALAAPAFAGIPVTHRKVARSFTVVTGHTVKNADTFANWEHLVNADTLVILMGVKSLPKIAETLTRLGRPADTPVSVVQQATYSSQQTVLGTLETIGEKAESLSPPATIVIGELAAKSKELAWFNSKTGENTQQETISNSRPRAQFAG</sequence>
<feature type="domain" description="Tetrapyrrole methylase" evidence="12">
    <location>
        <begin position="11"/>
        <end position="221"/>
    </location>
</feature>
<dbReference type="STRING" id="1194090.SAMN05443144_12239"/>
<organism evidence="13 14">
    <name type="scientific">Fodinibius roseus</name>
    <dbReference type="NCBI Taxonomy" id="1194090"/>
    <lineage>
        <taxon>Bacteria</taxon>
        <taxon>Pseudomonadati</taxon>
        <taxon>Balneolota</taxon>
        <taxon>Balneolia</taxon>
        <taxon>Balneolales</taxon>
        <taxon>Balneolaceae</taxon>
        <taxon>Fodinibius</taxon>
    </lineage>
</organism>
<dbReference type="SUPFAM" id="SSF53790">
    <property type="entry name" value="Tetrapyrrole methylase"/>
    <property type="match status" value="1"/>
</dbReference>
<dbReference type="PROSITE" id="PS00840">
    <property type="entry name" value="SUMT_2"/>
    <property type="match status" value="1"/>
</dbReference>
<evidence type="ECO:0000256" key="10">
    <source>
        <dbReference type="RuleBase" id="RU003960"/>
    </source>
</evidence>
<dbReference type="CDD" id="cd11642">
    <property type="entry name" value="SUMT"/>
    <property type="match status" value="1"/>
</dbReference>
<dbReference type="GO" id="GO:0004851">
    <property type="term" value="F:uroporphyrin-III C-methyltransferase activity"/>
    <property type="evidence" value="ECO:0007669"/>
    <property type="project" value="UniProtKB-EC"/>
</dbReference>
<dbReference type="AlphaFoldDB" id="A0A1M5I6M4"/>
<dbReference type="OrthoDB" id="9815856at2"/>
<dbReference type="NCBIfam" id="NF004790">
    <property type="entry name" value="PRK06136.1"/>
    <property type="match status" value="1"/>
</dbReference>
<evidence type="ECO:0000256" key="3">
    <source>
        <dbReference type="ARBA" id="ARBA00022573"/>
    </source>
</evidence>
<evidence type="ECO:0000256" key="1">
    <source>
        <dbReference type="ARBA" id="ARBA00005879"/>
    </source>
</evidence>
<accession>A0A1M5I6M4</accession>
<keyword evidence="5 10" id="KW-0808">Transferase</keyword>